<reference evidence="3 4" key="1">
    <citation type="submission" date="2022-08" db="EMBL/GenBank/DDBJ databases">
        <title>Bacterial and archaeal communities from various locations to study Microbial Dark Matter (Phase II).</title>
        <authorList>
            <person name="Stepanauskas R."/>
        </authorList>
    </citation>
    <scope>NUCLEOTIDE SEQUENCE [LARGE SCALE GENOMIC DNA]</scope>
    <source>
        <strain evidence="3 4">PD1</strain>
    </source>
</reference>
<evidence type="ECO:0000313" key="3">
    <source>
        <dbReference type="EMBL" id="MCS3918389.1"/>
    </source>
</evidence>
<dbReference type="PANTHER" id="PTHR36565:SF1">
    <property type="entry name" value="UPF0332 PROTEIN TM_1000"/>
    <property type="match status" value="1"/>
</dbReference>
<evidence type="ECO:0000259" key="2">
    <source>
        <dbReference type="Pfam" id="PF05168"/>
    </source>
</evidence>
<organism evidence="3 4">
    <name type="scientific">Candidatus Fervidibacter sacchari</name>
    <dbReference type="NCBI Taxonomy" id="1448929"/>
    <lineage>
        <taxon>Bacteria</taxon>
        <taxon>Candidatus Fervidibacterota</taxon>
        <taxon>Candidatus Fervidibacter</taxon>
    </lineage>
</organism>
<name>A0ABT2EKB2_9BACT</name>
<accession>A0ABT2EKB2</accession>
<dbReference type="Gene3D" id="1.20.120.330">
    <property type="entry name" value="Nucleotidyltransferases domain 2"/>
    <property type="match status" value="1"/>
</dbReference>
<evidence type="ECO:0000313" key="4">
    <source>
        <dbReference type="Proteomes" id="UP001204798"/>
    </source>
</evidence>
<keyword evidence="4" id="KW-1185">Reference proteome</keyword>
<dbReference type="SUPFAM" id="SSF81593">
    <property type="entry name" value="Nucleotidyltransferase substrate binding subunit/domain"/>
    <property type="match status" value="1"/>
</dbReference>
<evidence type="ECO:0000256" key="1">
    <source>
        <dbReference type="ARBA" id="ARBA00038248"/>
    </source>
</evidence>
<protein>
    <submittedName>
        <fullName evidence="3">Uncharacterized protein (UPF0332 family)</fullName>
    </submittedName>
</protein>
<proteinExistence type="inferred from homology"/>
<comment type="caution">
    <text evidence="3">The sequence shown here is derived from an EMBL/GenBank/DDBJ whole genome shotgun (WGS) entry which is preliminary data.</text>
</comment>
<dbReference type="InterPro" id="IPR007842">
    <property type="entry name" value="HEPN_dom"/>
</dbReference>
<dbReference type="RefSeq" id="WP_018194956.1">
    <property type="nucleotide sequence ID" value="NZ_CP130454.1"/>
</dbReference>
<dbReference type="Pfam" id="PF05168">
    <property type="entry name" value="HEPN"/>
    <property type="match status" value="1"/>
</dbReference>
<comment type="similarity">
    <text evidence="1">Belongs to the UPF0332 family.</text>
</comment>
<dbReference type="Proteomes" id="UP001204798">
    <property type="component" value="Unassembled WGS sequence"/>
</dbReference>
<gene>
    <name evidence="3" type="ORF">M2350_000786</name>
</gene>
<dbReference type="PANTHER" id="PTHR36565">
    <property type="entry name" value="UPF0332 PROTEIN TM_1000"/>
    <property type="match status" value="1"/>
</dbReference>
<sequence>MANFWEKAKEALKVAEWAYQNGCYNEAVGRSYFAALKAALALLEAIGFRATETKRIHFWVQSTFARECIHRRKLVPAHLAVVLSDLSELRVRADYLPEPVSQTVARRALKQAQEFLEAVQRRLQAK</sequence>
<dbReference type="InterPro" id="IPR052226">
    <property type="entry name" value="UPF0332_toxin"/>
</dbReference>
<feature type="domain" description="HEPN" evidence="2">
    <location>
        <begin position="4"/>
        <end position="121"/>
    </location>
</feature>
<dbReference type="EMBL" id="JANUCP010000001">
    <property type="protein sequence ID" value="MCS3918389.1"/>
    <property type="molecule type" value="Genomic_DNA"/>
</dbReference>